<dbReference type="Pfam" id="PF00078">
    <property type="entry name" value="RVT_1"/>
    <property type="match status" value="1"/>
</dbReference>
<feature type="region of interest" description="Disordered" evidence="2">
    <location>
        <begin position="1"/>
        <end position="41"/>
    </location>
</feature>
<evidence type="ECO:0000259" key="3">
    <source>
        <dbReference type="Pfam" id="PF00078"/>
    </source>
</evidence>
<comment type="caution">
    <text evidence="6">The sequence shown here is derived from an EMBL/GenBank/DDBJ whole genome shotgun (WGS) entry which is preliminary data.</text>
</comment>
<proteinExistence type="predicted"/>
<feature type="region of interest" description="Disordered" evidence="2">
    <location>
        <begin position="1289"/>
        <end position="1326"/>
    </location>
</feature>
<feature type="compositionally biased region" description="Gly residues" evidence="2">
    <location>
        <begin position="674"/>
        <end position="684"/>
    </location>
</feature>
<dbReference type="InterPro" id="IPR043128">
    <property type="entry name" value="Rev_trsase/Diguanyl_cyclase"/>
</dbReference>
<feature type="region of interest" description="Disordered" evidence="2">
    <location>
        <begin position="3422"/>
        <end position="3498"/>
    </location>
</feature>
<feature type="compositionally biased region" description="Basic and acidic residues" evidence="2">
    <location>
        <begin position="2658"/>
        <end position="2686"/>
    </location>
</feature>
<feature type="region of interest" description="Disordered" evidence="2">
    <location>
        <begin position="2658"/>
        <end position="2735"/>
    </location>
</feature>
<dbReference type="Gene3D" id="3.30.70.270">
    <property type="match status" value="1"/>
</dbReference>
<keyword evidence="1" id="KW-0175">Coiled coil</keyword>
<feature type="compositionally biased region" description="Basic and acidic residues" evidence="2">
    <location>
        <begin position="2717"/>
        <end position="2732"/>
    </location>
</feature>
<dbReference type="PANTHER" id="PTHR11439">
    <property type="entry name" value="GAG-POL-RELATED RETROTRANSPOSON"/>
    <property type="match status" value="1"/>
</dbReference>
<feature type="compositionally biased region" description="Basic and acidic residues" evidence="2">
    <location>
        <begin position="2082"/>
        <end position="2094"/>
    </location>
</feature>
<reference evidence="6" key="1">
    <citation type="journal article" date="2019" name="Sci. Rep.">
        <title>Draft genome of Tanacetum cinerariifolium, the natural source of mosquito coil.</title>
        <authorList>
            <person name="Yamashiro T."/>
            <person name="Shiraishi A."/>
            <person name="Satake H."/>
            <person name="Nakayama K."/>
        </authorList>
    </citation>
    <scope>NUCLEOTIDE SEQUENCE</scope>
</reference>
<feature type="coiled-coil region" evidence="1">
    <location>
        <begin position="3048"/>
        <end position="3075"/>
    </location>
</feature>
<evidence type="ECO:0008006" key="7">
    <source>
        <dbReference type="Google" id="ProtNLM"/>
    </source>
</evidence>
<feature type="region of interest" description="Disordered" evidence="2">
    <location>
        <begin position="2051"/>
        <end position="2105"/>
    </location>
</feature>
<name>A0A6L2JFI5_TANCI</name>
<feature type="compositionally biased region" description="Polar residues" evidence="2">
    <location>
        <begin position="2051"/>
        <end position="2061"/>
    </location>
</feature>
<evidence type="ECO:0000259" key="5">
    <source>
        <dbReference type="Pfam" id="PF25597"/>
    </source>
</evidence>
<dbReference type="CDD" id="cd09272">
    <property type="entry name" value="RNase_HI_RT_Ty1"/>
    <property type="match status" value="2"/>
</dbReference>
<dbReference type="PANTHER" id="PTHR11439:SF495">
    <property type="entry name" value="REVERSE TRANSCRIPTASE, RNA-DEPENDENT DNA POLYMERASE-RELATED"/>
    <property type="match status" value="1"/>
</dbReference>
<feature type="coiled-coil region" evidence="1">
    <location>
        <begin position="1033"/>
        <end position="1094"/>
    </location>
</feature>
<sequence length="3988" mass="455921">MKKTVGTSEETYEPTSAEEKPDKRNEMKARGTLYGGNKESKKVQRTLLKQKYENFSASSSETLDQTFDRLQKLISQLEIQGEVIQQEDTNLKRLRSLPSEWKTHALIWRNKAELETISLDDFTSNTNEADTTASGVSTTHTQGTTVNSTFVDNLSDAVICSFLASQLNSPQLAKEDLEQIDPDDLDKINLHWEMAIPTTRARRAPKNQDNRGRDYERKTVPVETPTENALIAQDGIGGYGWSYQAKEEISTNYAFMALTSSRSSSSSESKVDFCSKSCMKAYANLNEQYNSLTSYYKKSQYNLLSYKAGLQSVEERLVHYKKNEAVLTLEKEENRSDKEYHAVPPPFTGNYMRPKCDLRHIDENFESVSMDVISNIAPSDVKTVKTIDVNHKGVFNTEEPKPVMKNNFSPPIIEDWHSDDEIITGSGKINTAGASVTTAVRPVNTAGSKSTVNHLRQTSKAYKRGHSQDTRPNNKFSANKNSIFNKKVNNVRVNDSTARDRAIIQVYNGLDPQKSLTLLFYVQCNPQQKEYKEKGVIDSDIQCAGSDTRPPMLDRTEFASWQQRIRMYCWGKENGVNILKSIDEGPFQMGTVREPLAEETEGAPHLGLPKDIYTLINHYTNAKDIWDNVKMLLEGSELTKEDRESQLNQATVQDGRVVVQNVQGRQNRGQGTNPRGGGAAGYGGVQNRVGNANPDKMLLMRAQENKVALDEEQLLFLADECDVFDSDVDEVPIVQTMFIANLSSTDPVYDEAGPSYDLDILSEEQVELYERRAKFELTEREQKINEQLRIIITDRNFKEETLKKELHFIKLQLASTINHNKLMVEEVASLKKDFKLKENKYLEEFLDMKSLKEKVEDRLFKQHQSLQTVHMLCRPKPYYNELNKVAIGYKNPLCLTRAKQVQPALYNGHEIIKDNHVPAIVYNTEDTLEISEITRRKMNDKMKDPEYVNHKEHFDGIQKALTKEIKEMKDVFEDLEAEVAQNVVDGKHDEIEQKNLLIVNDNLIAECLSKEVFYVVTNSELNVSRFTEMHVANTIVEARCLELEAELSNLRDKSHSDNHNEKMQAPLQGKDNIIKQLQKKISHLQDTRSEADRTLDFRALDSQITQLTDKVTTLQAHNDLFRAEMEKLASTTKNSQTLNNVNSVSKDQVTPIVLAPGKYVIDVEPIPPLLRKNREAHLDYLKNLKESVETIRKIVEEAKVVRSLDSLIVSAFRYTKHSHELLEYAIDTCPQDSHQRDKKHVPAPLIRKKQVTFAEQCDTSNRNTHKHVAKLNTQKTNVPVPHSTGVNRCIDASGSQPKSNTKKNRISPAKGVNKMQVEEQPRTNKSHLRTTNRVDYSSRSKSIVVQIVLWYLDLGCSKHMTEDRSRLMNFVKKFFETVRFRNDHFGAIMGYEDYVIGDSVISRKLWLLLVTPKTDPLFTLVTTRPHMSCEDLGKLQPTTDIGIFVGYAPSRKGYRIYNKRTRHIMETIYIQFDEPTGPMNPVHLSTRPAPIFLTPGQISSGLVPNPVPAAPYVPPTNTDLEILFQPMFDEYLEPHRVERLVSPAPAVQVPVNSASTPSSTTIDQDAPSLSISPSYSALQSLSRHQGIAAESNLMEDNLVSPVDNNPFINVFAPEPSSDASSSRYELVPQPDCVMIIALKWIYKVKLDEYDDVLKNKAQLVAKGYRKEEGIDLEESFAPVARIKAIHIFIAYAASKNITIYQMDVKTSFLNGELKEEVYVSQPEGFVDPDHSTHVYRLKKALYGLKQAPRAWYQDLPTKKHLEAIKQDTRRSTPGSAQFLGDKLVSWSSKKQKSTAISTSEDEYIAMSKHIDIRHHFIREQVEKDVIELYFLTTDYPLADIFTKALPREWFEFLLLRLGMKNIMADVNVNAPADQAPTMAPPTRTDDQILPHIRWVPIGKSNCYLDVGRSQSNLIYKIVVDIMKLTNFFRAFTASLTIPSIYIQQFWDTVRYDRTTGCYKCQLDEQWDVVTKPHNKTPYELIHGRPSLIDFMKPFGCPVTILNTKDNLGKFKGKADEGYFVGPDWLFDNDSLIISMNYVPTVAENQTNGIAGSKENLVSGSKDSAVDAGKKAPEVDESEALDNGEKNDQVSRSEVEGLPQQARQTENIKEHSFERFSPFKNAFSLPHVHIVTPIDDTGIFGNAYDDEVLEEEVDMNNVDSSYTILEATKPSKRLFVCFLSQMEPKKPVQALQDPSWVEAMHDELLQFKLLKVWTLVDLPKDKWTIGTKWVYRNKKDERGILIKNKARLVTQGHTKEEGIDYDEVFAPVARIEAIRLFLAYASFKDFVVYQMDVKSAFLYERIKEEVYVCQPPSFEDPNFPDKIYKVKKALYGLHQAPRAWYETLSTYLLDNGFHKGQIDKTLFIKRHKDDILHVQVYVNAIIFESTKKELSTEFEKLMHDKFQMSFMGELSFFLGLQVKQKSDGIFISQDKYVAKVLKKFDFVNVKTASTPMESNKPLIKDEKAEYVDVHLYRSIIGSLMYLTASRPDITCACARFQVNPKTSHLHDVKRIFRYLKGQPKLGLWYPKDSPFDLEAYFDSDHAEPVLTRNPQQENQMLDYGFNLINTKIYIDNESTICIVKNLVFHSKTKHIEISHHFIRDSYEKKLIQVIKIHTDKNVANLLTKAFDKLKLGLRLHLKSTMNHLSQELTHLEVERTALNTRGEHRSKTGPDQDRFGLKRRTEDRTEMVRSGLGWSGPGRSSVRSGPTRHNLRVFGKTGPDRSDRRPKWSKTPDRLSFSSATTKVKKVNDKEQIQALVDKTKVIITEDNIRSDLCFDDAEGTACLLNEEFFEGLVRMGTMASAIICLADNQKFNFSKRKPRKEAEVSHDESEDEDHVPTPSSDPLPSGEDSYILNELMVFCISLQEQRKSRTGGLRRLKKIGLGRRVKSPMEKDSFEFSVGCGRMIEEIDQNAEIRLDDKTQERTNDDEMFGVDDLAREEVVMEITTGVKDSVAPTIAVTKDEITMAQVLTALKSTKPKVVVQEQEMSTTISAAATTVITDVLTLRAKCIVFHEQKQSQIPTISSLKDRGKAKIIEPKVPIKKKNQMRIDEEYARKLEAKEQEATRLSRAQQDEEANNSWENMQAMMDADSLLSKRLQAREREEFCEVQKARLEMTKVNDFIAMDSEAQENSTKRTAKHLESDISKKQKVDENVEPVIDDSKHLKKCMKIVPDDGDEVLIEATPISSRSPTIIDYKIHKGKKNYFKIIRADGGIVGIKSLQGVTAIQITTASRVSNVKWIKTYEEIKAKESKIHSIRIHTKHFIHQTKYKKKRNPFIPKKDRVTKVKYPPLENLFEALVVYNPFSDLPFPMADDQPMWGNNRAVAPTPEAAIVAVELEDNFTVKGHHLSMIKDRQFDGRTRANPHKHIAKFVKICGMFRYEGSDDSQLTEKIEALTTKIYLQFKDIKGVMKEMRDGCNSCGGPHPASDCDDKPTGGPKDEEANYAYGGYQGRGYRGNYYGGSSRNWHDRQPRDDNQKSQPQEDNPSNPPTPKKKFDESDFEKPCENLWSLKNRRMTLSKIINPNAKTTILHDDSEDEVDEAEKEVEPSSSKIGSVEYLTLADLGVSINLMPYSLYASISGNILKPARMIDVKEILEQEEEVEENFEELPLEENLRIKTFIQDPPIDLEMKPLLKHLEFAFLEKDSLLPVVISALLKDNEKKRIVFEKTTFTCPYGTYAYKRMPFGLYNAPATFQRCMISIFQDMLETSMEVFMDDFLVFRDSFDSCLVSLEQMLIRCKQAHLVLNWEKCHFMVTEGIMLGHKVSNAGLEVDKQDAKPRLIRWILLLQEFDIEIKNKKGAKNVVADHLSRLEIRTLRNLEAEALPTNNARVIINFLKKLFSRFGIPKALISDRGILHGIQNINWHCTISVVVRKTCHLWFKIEHRAYWELRSCNPDLKLIGERRFLQLYKLDELRPQAYENSKLYKARTKAYHDKKLWIQKEFKTGDKVLLYNSKYKFKAPKLISKWYGPFWSNMVFHMAMSSYMTNTKEA</sequence>
<evidence type="ECO:0000256" key="1">
    <source>
        <dbReference type="SAM" id="Coils"/>
    </source>
</evidence>
<dbReference type="Gene3D" id="3.10.10.10">
    <property type="entry name" value="HIV Type 1 Reverse Transcriptase, subunit A, domain 1"/>
    <property type="match status" value="1"/>
</dbReference>
<dbReference type="InterPro" id="IPR057670">
    <property type="entry name" value="SH3_retrovirus"/>
</dbReference>
<feature type="region of interest" description="Disordered" evidence="2">
    <location>
        <begin position="2816"/>
        <end position="2846"/>
    </location>
</feature>
<evidence type="ECO:0000313" key="6">
    <source>
        <dbReference type="EMBL" id="GEU35412.1"/>
    </source>
</evidence>
<dbReference type="InterPro" id="IPR000477">
    <property type="entry name" value="RT_dom"/>
</dbReference>
<feature type="region of interest" description="Disordered" evidence="2">
    <location>
        <begin position="665"/>
        <end position="684"/>
    </location>
</feature>
<feature type="compositionally biased region" description="Basic and acidic residues" evidence="2">
    <location>
        <begin position="3463"/>
        <end position="3474"/>
    </location>
</feature>
<gene>
    <name evidence="6" type="ORF">Tci_007390</name>
</gene>
<evidence type="ECO:0000259" key="4">
    <source>
        <dbReference type="Pfam" id="PF07727"/>
    </source>
</evidence>
<feature type="domain" description="Retroviral polymerase SH3-like" evidence="5">
    <location>
        <begin position="1426"/>
        <end position="1478"/>
    </location>
</feature>
<dbReference type="InterPro" id="IPR043502">
    <property type="entry name" value="DNA/RNA_pol_sf"/>
</dbReference>
<feature type="domain" description="Reverse transcriptase Ty1/copia-type" evidence="4">
    <location>
        <begin position="1623"/>
        <end position="1757"/>
    </location>
</feature>
<dbReference type="EMBL" id="BKCJ010000688">
    <property type="protein sequence ID" value="GEU35412.1"/>
    <property type="molecule type" value="Genomic_DNA"/>
</dbReference>
<feature type="compositionally biased region" description="Basic and acidic residues" evidence="2">
    <location>
        <begin position="17"/>
        <end position="29"/>
    </location>
</feature>
<feature type="compositionally biased region" description="Basic and acidic residues" evidence="2">
    <location>
        <begin position="2063"/>
        <end position="2073"/>
    </location>
</feature>
<dbReference type="CDD" id="cd01647">
    <property type="entry name" value="RT_LTR"/>
    <property type="match status" value="1"/>
</dbReference>
<feature type="compositionally biased region" description="Basic and acidic residues" evidence="2">
    <location>
        <begin position="3425"/>
        <end position="3439"/>
    </location>
</feature>
<feature type="coiled-coil region" evidence="1">
    <location>
        <begin position="60"/>
        <end position="87"/>
    </location>
</feature>
<dbReference type="InterPro" id="IPR013103">
    <property type="entry name" value="RVT_2"/>
</dbReference>
<feature type="domain" description="Reverse transcriptase" evidence="3">
    <location>
        <begin position="3663"/>
        <end position="3760"/>
    </location>
</feature>
<feature type="region of interest" description="Disordered" evidence="2">
    <location>
        <begin position="3526"/>
        <end position="3547"/>
    </location>
</feature>
<dbReference type="SUPFAM" id="SSF56672">
    <property type="entry name" value="DNA/RNA polymerases"/>
    <property type="match status" value="2"/>
</dbReference>
<feature type="domain" description="Reverse transcriptase Ty1/copia-type" evidence="4">
    <location>
        <begin position="2210"/>
        <end position="2452"/>
    </location>
</feature>
<dbReference type="Pfam" id="PF07727">
    <property type="entry name" value="RVT_2"/>
    <property type="match status" value="2"/>
</dbReference>
<dbReference type="Pfam" id="PF25597">
    <property type="entry name" value="SH3_retrovirus"/>
    <property type="match status" value="1"/>
</dbReference>
<protein>
    <recommendedName>
        <fullName evidence="7">Retrovirus-related Pol polyprotein from transposon TNT 1-94</fullName>
    </recommendedName>
</protein>
<evidence type="ECO:0000256" key="2">
    <source>
        <dbReference type="SAM" id="MobiDB-lite"/>
    </source>
</evidence>
<feature type="compositionally biased region" description="Acidic residues" evidence="2">
    <location>
        <begin position="3531"/>
        <end position="3541"/>
    </location>
</feature>
<organism evidence="6">
    <name type="scientific">Tanacetum cinerariifolium</name>
    <name type="common">Dalmatian daisy</name>
    <name type="synonym">Chrysanthemum cinerariifolium</name>
    <dbReference type="NCBI Taxonomy" id="118510"/>
    <lineage>
        <taxon>Eukaryota</taxon>
        <taxon>Viridiplantae</taxon>
        <taxon>Streptophyta</taxon>
        <taxon>Embryophyta</taxon>
        <taxon>Tracheophyta</taxon>
        <taxon>Spermatophyta</taxon>
        <taxon>Magnoliopsida</taxon>
        <taxon>eudicotyledons</taxon>
        <taxon>Gunneridae</taxon>
        <taxon>Pentapetalae</taxon>
        <taxon>asterids</taxon>
        <taxon>campanulids</taxon>
        <taxon>Asterales</taxon>
        <taxon>Asteraceae</taxon>
        <taxon>Asteroideae</taxon>
        <taxon>Anthemideae</taxon>
        <taxon>Anthemidinae</taxon>
        <taxon>Tanacetum</taxon>
    </lineage>
</organism>
<accession>A0A6L2JFI5</accession>
<dbReference type="Pfam" id="PF14223">
    <property type="entry name" value="Retrotran_gag_2"/>
    <property type="match status" value="1"/>
</dbReference>